<dbReference type="UniPathway" id="UPA00251">
    <property type="reaction ID" value="UER00316"/>
</dbReference>
<organism evidence="18 19">
    <name type="scientific">Arachidicoccus rhizosphaerae</name>
    <dbReference type="NCBI Taxonomy" id="551991"/>
    <lineage>
        <taxon>Bacteria</taxon>
        <taxon>Pseudomonadati</taxon>
        <taxon>Bacteroidota</taxon>
        <taxon>Chitinophagia</taxon>
        <taxon>Chitinophagales</taxon>
        <taxon>Chitinophagaceae</taxon>
        <taxon>Arachidicoccus</taxon>
    </lineage>
</organism>
<dbReference type="SUPFAM" id="SSF51735">
    <property type="entry name" value="NAD(P)-binding Rossmann-fold domains"/>
    <property type="match status" value="1"/>
</dbReference>
<evidence type="ECO:0000256" key="10">
    <source>
        <dbReference type="PIRSR" id="PIRSR000445-2"/>
    </source>
</evidence>
<feature type="binding site" evidence="8 11">
    <location>
        <begin position="187"/>
        <end position="192"/>
    </location>
    <ligand>
        <name>NADP(+)</name>
        <dbReference type="ChEBI" id="CHEBI:58349"/>
    </ligand>
</feature>
<evidence type="ECO:0000256" key="2">
    <source>
        <dbReference type="ARBA" id="ARBA00005916"/>
    </source>
</evidence>
<keyword evidence="4 8" id="KW-0521">NADP</keyword>
<comment type="function">
    <text evidence="8">Catalyzes the NADPH-dependent reduction of glutamyl-tRNA(Glu) to glutamate 1-semialdehyde (GSA).</text>
</comment>
<evidence type="ECO:0000256" key="12">
    <source>
        <dbReference type="PIRSR" id="PIRSR000445-4"/>
    </source>
</evidence>
<dbReference type="GO" id="GO:0050661">
    <property type="term" value="F:NADP binding"/>
    <property type="evidence" value="ECO:0007669"/>
    <property type="project" value="InterPro"/>
</dbReference>
<feature type="binding site" evidence="8 10">
    <location>
        <begin position="112"/>
        <end position="114"/>
    </location>
    <ligand>
        <name>substrate</name>
    </ligand>
</feature>
<keyword evidence="5 8" id="KW-0560">Oxidoreductase</keyword>
<evidence type="ECO:0000256" key="1">
    <source>
        <dbReference type="ARBA" id="ARBA00005059"/>
    </source>
</evidence>
<comment type="pathway">
    <text evidence="1 8 13">Porphyrin-containing compound metabolism; protoporphyrin-IX biosynthesis; 5-aminolevulinate from L-glutamyl-tRNA(Glu): step 1/2.</text>
</comment>
<evidence type="ECO:0000313" key="19">
    <source>
        <dbReference type="Proteomes" id="UP000199041"/>
    </source>
</evidence>
<dbReference type="InterPro" id="IPR036291">
    <property type="entry name" value="NAD(P)-bd_dom_sf"/>
</dbReference>
<dbReference type="InterPro" id="IPR000343">
    <property type="entry name" value="4pyrrol_synth_GluRdtase"/>
</dbReference>
<evidence type="ECO:0000259" key="16">
    <source>
        <dbReference type="Pfam" id="PF01488"/>
    </source>
</evidence>
<evidence type="ECO:0000256" key="11">
    <source>
        <dbReference type="PIRSR" id="PIRSR000445-3"/>
    </source>
</evidence>
<evidence type="ECO:0000256" key="3">
    <source>
        <dbReference type="ARBA" id="ARBA00012970"/>
    </source>
</evidence>
<dbReference type="GO" id="GO:0008883">
    <property type="term" value="F:glutamyl-tRNA reductase activity"/>
    <property type="evidence" value="ECO:0007669"/>
    <property type="project" value="UniProtKB-UniRule"/>
</dbReference>
<evidence type="ECO:0000256" key="6">
    <source>
        <dbReference type="ARBA" id="ARBA00023244"/>
    </source>
</evidence>
<proteinExistence type="inferred from homology"/>
<evidence type="ECO:0000256" key="7">
    <source>
        <dbReference type="ARBA" id="ARBA00047464"/>
    </source>
</evidence>
<feature type="binding site" evidence="8 10">
    <location>
        <begin position="51"/>
        <end position="54"/>
    </location>
    <ligand>
        <name>substrate</name>
    </ligand>
</feature>
<evidence type="ECO:0000259" key="15">
    <source>
        <dbReference type="Pfam" id="PF00745"/>
    </source>
</evidence>
<comment type="catalytic activity">
    <reaction evidence="7 8 13">
        <text>(S)-4-amino-5-oxopentanoate + tRNA(Glu) + NADP(+) = L-glutamyl-tRNA(Glu) + NADPH + H(+)</text>
        <dbReference type="Rhea" id="RHEA:12344"/>
        <dbReference type="Rhea" id="RHEA-COMP:9663"/>
        <dbReference type="Rhea" id="RHEA-COMP:9680"/>
        <dbReference type="ChEBI" id="CHEBI:15378"/>
        <dbReference type="ChEBI" id="CHEBI:57501"/>
        <dbReference type="ChEBI" id="CHEBI:57783"/>
        <dbReference type="ChEBI" id="CHEBI:58349"/>
        <dbReference type="ChEBI" id="CHEBI:78442"/>
        <dbReference type="ChEBI" id="CHEBI:78520"/>
        <dbReference type="EC" id="1.2.1.70"/>
    </reaction>
</comment>
<dbReference type="OrthoDB" id="110209at2"/>
<dbReference type="Pfam" id="PF01488">
    <property type="entry name" value="Shikimate_DH"/>
    <property type="match status" value="1"/>
</dbReference>
<dbReference type="Proteomes" id="UP000199041">
    <property type="component" value="Unassembled WGS sequence"/>
</dbReference>
<evidence type="ECO:0000259" key="17">
    <source>
        <dbReference type="Pfam" id="PF05201"/>
    </source>
</evidence>
<evidence type="ECO:0000313" key="18">
    <source>
        <dbReference type="EMBL" id="SDZ75185.1"/>
    </source>
</evidence>
<feature type="compositionally biased region" description="Basic and acidic residues" evidence="14">
    <location>
        <begin position="418"/>
        <end position="429"/>
    </location>
</feature>
<accession>A0A1H3VK76</accession>
<keyword evidence="6 8" id="KW-0627">Porphyrin biosynthesis</keyword>
<protein>
    <recommendedName>
        <fullName evidence="3 8">Glutamyl-tRNA reductase</fullName>
        <shortName evidence="8">GluTR</shortName>
        <ecNumber evidence="3 8">1.2.1.70</ecNumber>
    </recommendedName>
</protein>
<dbReference type="GO" id="GO:0019353">
    <property type="term" value="P:protoporphyrinogen IX biosynthetic process from glutamate"/>
    <property type="evidence" value="ECO:0007669"/>
    <property type="project" value="TreeGrafter"/>
</dbReference>
<feature type="active site" description="Nucleophile" evidence="8 9">
    <location>
        <position position="52"/>
    </location>
</feature>
<dbReference type="InterPro" id="IPR015896">
    <property type="entry name" value="4pyrrol_synth_GluRdtase_dimer"/>
</dbReference>
<comment type="subunit">
    <text evidence="8">Homodimer.</text>
</comment>
<evidence type="ECO:0000256" key="8">
    <source>
        <dbReference type="HAMAP-Rule" id="MF_00087"/>
    </source>
</evidence>
<evidence type="ECO:0000256" key="4">
    <source>
        <dbReference type="ARBA" id="ARBA00022857"/>
    </source>
</evidence>
<feature type="region of interest" description="Disordered" evidence="14">
    <location>
        <begin position="414"/>
        <end position="435"/>
    </location>
</feature>
<dbReference type="Gene3D" id="3.40.50.720">
    <property type="entry name" value="NAD(P)-binding Rossmann-like Domain"/>
    <property type="match status" value="1"/>
</dbReference>
<reference evidence="18 19" key="1">
    <citation type="submission" date="2016-10" db="EMBL/GenBank/DDBJ databases">
        <authorList>
            <person name="de Groot N.N."/>
        </authorList>
    </citation>
    <scope>NUCLEOTIDE SEQUENCE [LARGE SCALE GENOMIC DNA]</scope>
    <source>
        <strain evidence="18 19">Vu-144</strain>
    </source>
</reference>
<feature type="domain" description="Quinate/shikimate 5-dehydrogenase/glutamyl-tRNA reductase" evidence="16">
    <location>
        <begin position="176"/>
        <end position="298"/>
    </location>
</feature>
<dbReference type="PIRSF" id="PIRSF000445">
    <property type="entry name" value="4pyrrol_synth_GluRdtase"/>
    <property type="match status" value="1"/>
</dbReference>
<dbReference type="InterPro" id="IPR006151">
    <property type="entry name" value="Shikm_DH/Glu-tRNA_Rdtase"/>
</dbReference>
<feature type="domain" description="Tetrapyrrole biosynthesis glutamyl-tRNA reductase dimerisation" evidence="15">
    <location>
        <begin position="313"/>
        <end position="383"/>
    </location>
</feature>
<comment type="similarity">
    <text evidence="2 8 13">Belongs to the glutamyl-tRNA reductase family.</text>
</comment>
<dbReference type="EMBL" id="FNQY01000001">
    <property type="protein sequence ID" value="SDZ75185.1"/>
    <property type="molecule type" value="Genomic_DNA"/>
</dbReference>
<dbReference type="PANTHER" id="PTHR43013">
    <property type="entry name" value="GLUTAMYL-TRNA REDUCTASE"/>
    <property type="match status" value="1"/>
</dbReference>
<dbReference type="EC" id="1.2.1.70" evidence="3 8"/>
<feature type="domain" description="Glutamyl-tRNA reductase N-terminal" evidence="17">
    <location>
        <begin position="9"/>
        <end position="154"/>
    </location>
</feature>
<feature type="site" description="Important for activity" evidence="8 12">
    <location>
        <position position="97"/>
    </location>
</feature>
<dbReference type="Pfam" id="PF05201">
    <property type="entry name" value="GlutR_N"/>
    <property type="match status" value="1"/>
</dbReference>
<dbReference type="RefSeq" id="WP_091392289.1">
    <property type="nucleotide sequence ID" value="NZ_FNQY01000001.1"/>
</dbReference>
<dbReference type="SUPFAM" id="SSF69742">
    <property type="entry name" value="Glutamyl tRNA-reductase catalytic, N-terminal domain"/>
    <property type="match status" value="1"/>
</dbReference>
<dbReference type="HAMAP" id="MF_00087">
    <property type="entry name" value="Glu_tRNA_reductase"/>
    <property type="match status" value="1"/>
</dbReference>
<dbReference type="InterPro" id="IPR015895">
    <property type="entry name" value="4pyrrol_synth_GluRdtase_N"/>
</dbReference>
<feature type="binding site" evidence="8 10">
    <location>
        <position position="107"/>
    </location>
    <ligand>
        <name>substrate</name>
    </ligand>
</feature>
<comment type="domain">
    <text evidence="8">Possesses an unusual extended V-shaped dimeric structure with each monomer consisting of three distinct domains arranged along a curved 'spinal' alpha-helix. The N-terminal catalytic domain specifically recognizes the glutamate moiety of the substrate. The second domain is the NADPH-binding domain, and the third C-terminal domain is responsible for dimerization.</text>
</comment>
<feature type="binding site" evidence="8 10">
    <location>
        <position position="118"/>
    </location>
    <ligand>
        <name>substrate</name>
    </ligand>
</feature>
<evidence type="ECO:0000256" key="13">
    <source>
        <dbReference type="RuleBase" id="RU000584"/>
    </source>
</evidence>
<evidence type="ECO:0000256" key="5">
    <source>
        <dbReference type="ARBA" id="ARBA00023002"/>
    </source>
</evidence>
<dbReference type="InterPro" id="IPR036343">
    <property type="entry name" value="GluRdtase_N_sf"/>
</dbReference>
<gene>
    <name evidence="8" type="primary">hemA</name>
    <name evidence="18" type="ORF">SAMN05192529_101225</name>
</gene>
<dbReference type="Pfam" id="PF00745">
    <property type="entry name" value="GlutR_dimer"/>
    <property type="match status" value="1"/>
</dbReference>
<dbReference type="NCBIfam" id="TIGR01035">
    <property type="entry name" value="hemA"/>
    <property type="match status" value="1"/>
</dbReference>
<dbReference type="STRING" id="551991.SAMN05192529_101225"/>
<dbReference type="PANTHER" id="PTHR43013:SF1">
    <property type="entry name" value="GLUTAMYL-TRNA REDUCTASE"/>
    <property type="match status" value="1"/>
</dbReference>
<dbReference type="AlphaFoldDB" id="A0A1H3VK76"/>
<sequence length="435" mass="48050">MEIEQFHIVGINYKKTDTSIRGQFALSNEGYANLLLKAQALGINSLFVLSTCNRTEIYGIAPTEELLTQLLCSQTQGDIDTFKSLAYHKTGAAAIEHYFHVSCGLDSQILGDYEIVGQIKQAVKFAKAHNCINAFLERLSNTAFQTSKAIKNQTELSGGTVSVAFAAIQFLRLHCTDISEKKFVLIGTGKIGHNTCKNLIDYLGAKDITLINRSQAKAQVIADELGLQTRPFEQLQQTAAQADIVIVATNAPQPILFKTDLESEGKKILIDLSVPHNIDLSVKTRPHTIVVNVDDLSKLGDATLKSRQAEIPKALQIIDEYLEEFKDWYQMRKNVPIIRAAKQSLMDIHHCSWFQSLQADNSINPQQQEDAIKSAIKNLAVKMRSQEQTPGCAYIETLHDFLSSTAVSSQSISAVSQDDFKPAGKKDNPEALPSL</sequence>
<evidence type="ECO:0000256" key="9">
    <source>
        <dbReference type="PIRSR" id="PIRSR000445-1"/>
    </source>
</evidence>
<dbReference type="Gene3D" id="3.30.460.30">
    <property type="entry name" value="Glutamyl-tRNA reductase, N-terminal domain"/>
    <property type="match status" value="1"/>
</dbReference>
<comment type="miscellaneous">
    <text evidence="8">During catalysis, the active site Cys acts as a nucleophile attacking the alpha-carbonyl group of tRNA-bound glutamate with the formation of a thioester intermediate between enzyme and glutamate, and the concomitant release of tRNA(Glu). The thioester intermediate is finally reduced by direct hydride transfer from NADPH, to form the product GSA.</text>
</comment>
<name>A0A1H3VK76_9BACT</name>
<evidence type="ECO:0000256" key="14">
    <source>
        <dbReference type="SAM" id="MobiDB-lite"/>
    </source>
</evidence>
<keyword evidence="19" id="KW-1185">Reference proteome</keyword>